<name>A0A3N9TJZ6_9VIBR</name>
<evidence type="ECO:0008006" key="5">
    <source>
        <dbReference type="Google" id="ProtNLM"/>
    </source>
</evidence>
<organism evidence="3 4">
    <name type="scientific">Vibrio viridaestus</name>
    <dbReference type="NCBI Taxonomy" id="2487322"/>
    <lineage>
        <taxon>Bacteria</taxon>
        <taxon>Pseudomonadati</taxon>
        <taxon>Pseudomonadota</taxon>
        <taxon>Gammaproteobacteria</taxon>
        <taxon>Vibrionales</taxon>
        <taxon>Vibrionaceae</taxon>
        <taxon>Vibrio</taxon>
    </lineage>
</organism>
<protein>
    <recommendedName>
        <fullName evidence="5">Nitrogenase-associated protein</fullName>
    </recommendedName>
</protein>
<dbReference type="Gene3D" id="3.40.30.10">
    <property type="entry name" value="Glutaredoxin"/>
    <property type="match status" value="1"/>
</dbReference>
<comment type="caution">
    <text evidence="3">The sequence shown here is derived from an EMBL/GenBank/DDBJ whole genome shotgun (WGS) entry which is preliminary data.</text>
</comment>
<reference evidence="3 4" key="1">
    <citation type="submission" date="2018-11" db="EMBL/GenBank/DDBJ databases">
        <title>Vibrio LJC006 sp. nov., isolated from seawater during the bloom of the enteromorpha.</title>
        <authorList>
            <person name="Liang J."/>
        </authorList>
    </citation>
    <scope>NUCLEOTIDE SEQUENCE [LARGE SCALE GENOMIC DNA]</scope>
    <source>
        <strain evidence="3 4">LJC006</strain>
    </source>
</reference>
<evidence type="ECO:0000256" key="1">
    <source>
        <dbReference type="ARBA" id="ARBA00007198"/>
    </source>
</evidence>
<dbReference type="NCBIfam" id="TIGR01616">
    <property type="entry name" value="nitro_assoc"/>
    <property type="match status" value="1"/>
</dbReference>
<dbReference type="SUPFAM" id="SSF52833">
    <property type="entry name" value="Thioredoxin-like"/>
    <property type="match status" value="1"/>
</dbReference>
<dbReference type="InterPro" id="IPR006503">
    <property type="entry name" value="Nase-assoc"/>
</dbReference>
<dbReference type="PROSITE" id="PS51353">
    <property type="entry name" value="ARSC"/>
    <property type="match status" value="1"/>
</dbReference>
<gene>
    <name evidence="3" type="ORF">EES38_01275</name>
</gene>
<comment type="similarity">
    <text evidence="1 2">Belongs to the ArsC family.</text>
</comment>
<sequence>MAKVTFYQKPGCINNTKQIKLLKAAGHEVEERDLLKKEWSVAELQRFFAKSKSIADCFNRTSPAVKSGAIVPELLSEEKAFAVMIANPILVKRPLMIIDDVYFIQGFDAGFIDDLIGLTALEGCEDKVARLRSQDLETCPNSVKEREN</sequence>
<dbReference type="PANTHER" id="PTHR30041:SF8">
    <property type="entry name" value="PROTEIN YFFB"/>
    <property type="match status" value="1"/>
</dbReference>
<dbReference type="InterPro" id="IPR006660">
    <property type="entry name" value="Arsenate_reductase-like"/>
</dbReference>
<dbReference type="EMBL" id="RJVQ01000001">
    <property type="protein sequence ID" value="RQW64708.1"/>
    <property type="molecule type" value="Genomic_DNA"/>
</dbReference>
<evidence type="ECO:0000313" key="4">
    <source>
        <dbReference type="Proteomes" id="UP000281112"/>
    </source>
</evidence>
<dbReference type="Proteomes" id="UP000281112">
    <property type="component" value="Unassembled WGS sequence"/>
</dbReference>
<keyword evidence="4" id="KW-1185">Reference proteome</keyword>
<evidence type="ECO:0000313" key="3">
    <source>
        <dbReference type="EMBL" id="RQW64708.1"/>
    </source>
</evidence>
<dbReference type="OrthoDB" id="5432555at2"/>
<evidence type="ECO:0000256" key="2">
    <source>
        <dbReference type="PROSITE-ProRule" id="PRU01282"/>
    </source>
</evidence>
<dbReference type="PANTHER" id="PTHR30041">
    <property type="entry name" value="ARSENATE REDUCTASE"/>
    <property type="match status" value="1"/>
</dbReference>
<dbReference type="InterPro" id="IPR036249">
    <property type="entry name" value="Thioredoxin-like_sf"/>
</dbReference>
<accession>A0A3N9TJZ6</accession>
<dbReference type="AlphaFoldDB" id="A0A3N9TJZ6"/>
<proteinExistence type="inferred from homology"/>
<dbReference type="RefSeq" id="WP_124935358.1">
    <property type="nucleotide sequence ID" value="NZ_RJVQ01000001.1"/>
</dbReference>